<evidence type="ECO:0000256" key="3">
    <source>
        <dbReference type="ARBA" id="ARBA00022448"/>
    </source>
</evidence>
<comment type="caution">
    <text evidence="12">The sequence shown here is derived from an EMBL/GenBank/DDBJ whole genome shotgun (WGS) entry which is preliminary data.</text>
</comment>
<feature type="domain" description="ABC transporter" evidence="11">
    <location>
        <begin position="5"/>
        <end position="231"/>
    </location>
</feature>
<organism evidence="12 13">
    <name type="scientific">Wenjunlia tyrosinilytica</name>
    <dbReference type="NCBI Taxonomy" id="1544741"/>
    <lineage>
        <taxon>Bacteria</taxon>
        <taxon>Bacillati</taxon>
        <taxon>Actinomycetota</taxon>
        <taxon>Actinomycetes</taxon>
        <taxon>Kitasatosporales</taxon>
        <taxon>Streptomycetaceae</taxon>
        <taxon>Wenjunlia</taxon>
    </lineage>
</organism>
<keyword evidence="13" id="KW-1185">Reference proteome</keyword>
<dbReference type="RefSeq" id="WP_189135838.1">
    <property type="nucleotide sequence ID" value="NZ_BMMS01000063.1"/>
</dbReference>
<dbReference type="AlphaFoldDB" id="A0A918A183"/>
<evidence type="ECO:0000259" key="11">
    <source>
        <dbReference type="PROSITE" id="PS50893"/>
    </source>
</evidence>
<dbReference type="Gene3D" id="3.40.50.300">
    <property type="entry name" value="P-loop containing nucleotide triphosphate hydrolases"/>
    <property type="match status" value="1"/>
</dbReference>
<evidence type="ECO:0000256" key="9">
    <source>
        <dbReference type="ARBA" id="ARBA00023251"/>
    </source>
</evidence>
<dbReference type="InterPro" id="IPR050763">
    <property type="entry name" value="ABC_transporter_ATP-binding"/>
</dbReference>
<sequence length="305" mass="32770">MTSAIAADGVRKRYGDIQAVDGVSLTVETGEFYGVLGPNGAGKTTTLEILEGVREPDEGSIELFGLSPWPRNSKLLPRIGVQFQASAFFDQLTTRETIRLFASFYRVGVRRAEAMLERVGLTDLAGVHADKLSGGQAQRLSIACALVHDPELVFLDEPTAGLDPQARRNLWDLLRDINAEGRTVVLTTHYLDEAEILCDRVSVMDHGKILKTGAPATLVRELDDKVRVSVESGLVTAPAMCELLAEVGAGSVAVEDDGVSLTVATNTPAPVLSVLAEQGALRGLEVRGATLEDVFLQLTGREYRA</sequence>
<evidence type="ECO:0000313" key="13">
    <source>
        <dbReference type="Proteomes" id="UP000641932"/>
    </source>
</evidence>
<comment type="subcellular location">
    <subcellularLocation>
        <location evidence="1">Cell membrane</location>
        <topology evidence="1">Peripheral membrane protein</topology>
        <orientation evidence="1">Cytoplasmic side</orientation>
    </subcellularLocation>
</comment>
<keyword evidence="9" id="KW-0046">Antibiotic resistance</keyword>
<dbReference type="SUPFAM" id="SSF52540">
    <property type="entry name" value="P-loop containing nucleoside triphosphate hydrolases"/>
    <property type="match status" value="1"/>
</dbReference>
<gene>
    <name evidence="12" type="ORF">GCM10012280_69990</name>
</gene>
<accession>A0A918A183</accession>
<dbReference type="PROSITE" id="PS50893">
    <property type="entry name" value="ABC_TRANSPORTER_2"/>
    <property type="match status" value="1"/>
</dbReference>
<dbReference type="EC" id="7.6.2.2" evidence="2"/>
<dbReference type="Pfam" id="PF00005">
    <property type="entry name" value="ABC_tran"/>
    <property type="match status" value="1"/>
</dbReference>
<keyword evidence="4" id="KW-1003">Cell membrane</keyword>
<evidence type="ECO:0000256" key="8">
    <source>
        <dbReference type="ARBA" id="ARBA00023136"/>
    </source>
</evidence>
<keyword evidence="5" id="KW-0547">Nucleotide-binding</keyword>
<keyword evidence="6 12" id="KW-0067">ATP-binding</keyword>
<dbReference type="InterPro" id="IPR027417">
    <property type="entry name" value="P-loop_NTPase"/>
</dbReference>
<dbReference type="GO" id="GO:0005524">
    <property type="term" value="F:ATP binding"/>
    <property type="evidence" value="ECO:0007669"/>
    <property type="project" value="UniProtKB-KW"/>
</dbReference>
<protein>
    <recommendedName>
        <fullName evidence="2">ABC-type xenobiotic transporter</fullName>
        <ecNumber evidence="2">7.6.2.2</ecNumber>
    </recommendedName>
</protein>
<evidence type="ECO:0000256" key="4">
    <source>
        <dbReference type="ARBA" id="ARBA00022475"/>
    </source>
</evidence>
<dbReference type="GO" id="GO:0046677">
    <property type="term" value="P:response to antibiotic"/>
    <property type="evidence" value="ECO:0007669"/>
    <property type="project" value="UniProtKB-KW"/>
</dbReference>
<keyword evidence="3" id="KW-0813">Transport</keyword>
<dbReference type="InterPro" id="IPR017871">
    <property type="entry name" value="ABC_transporter-like_CS"/>
</dbReference>
<keyword evidence="7" id="KW-1278">Translocase</keyword>
<reference evidence="12" key="1">
    <citation type="journal article" date="2014" name="Int. J. Syst. Evol. Microbiol.">
        <title>Complete genome sequence of Corynebacterium casei LMG S-19264T (=DSM 44701T), isolated from a smear-ripened cheese.</title>
        <authorList>
            <consortium name="US DOE Joint Genome Institute (JGI-PGF)"/>
            <person name="Walter F."/>
            <person name="Albersmeier A."/>
            <person name="Kalinowski J."/>
            <person name="Ruckert C."/>
        </authorList>
    </citation>
    <scope>NUCLEOTIDE SEQUENCE</scope>
    <source>
        <strain evidence="12">CGMCC 4.7201</strain>
    </source>
</reference>
<evidence type="ECO:0000256" key="1">
    <source>
        <dbReference type="ARBA" id="ARBA00004413"/>
    </source>
</evidence>
<dbReference type="GO" id="GO:0016887">
    <property type="term" value="F:ATP hydrolysis activity"/>
    <property type="evidence" value="ECO:0007669"/>
    <property type="project" value="InterPro"/>
</dbReference>
<evidence type="ECO:0000256" key="5">
    <source>
        <dbReference type="ARBA" id="ARBA00022741"/>
    </source>
</evidence>
<dbReference type="Proteomes" id="UP000641932">
    <property type="component" value="Unassembled WGS sequence"/>
</dbReference>
<evidence type="ECO:0000313" key="12">
    <source>
        <dbReference type="EMBL" id="GGP00690.1"/>
    </source>
</evidence>
<evidence type="ECO:0000256" key="10">
    <source>
        <dbReference type="ARBA" id="ARBA00049985"/>
    </source>
</evidence>
<dbReference type="InterPro" id="IPR003439">
    <property type="entry name" value="ABC_transporter-like_ATP-bd"/>
</dbReference>
<evidence type="ECO:0000256" key="6">
    <source>
        <dbReference type="ARBA" id="ARBA00022840"/>
    </source>
</evidence>
<dbReference type="InterPro" id="IPR003593">
    <property type="entry name" value="AAA+_ATPase"/>
</dbReference>
<dbReference type="GO" id="GO:0005886">
    <property type="term" value="C:plasma membrane"/>
    <property type="evidence" value="ECO:0007669"/>
    <property type="project" value="UniProtKB-SubCell"/>
</dbReference>
<evidence type="ECO:0000256" key="7">
    <source>
        <dbReference type="ARBA" id="ARBA00022967"/>
    </source>
</evidence>
<keyword evidence="8" id="KW-0472">Membrane</keyword>
<dbReference type="SMART" id="SM00382">
    <property type="entry name" value="AAA"/>
    <property type="match status" value="1"/>
</dbReference>
<evidence type="ECO:0000256" key="2">
    <source>
        <dbReference type="ARBA" id="ARBA00012191"/>
    </source>
</evidence>
<dbReference type="FunFam" id="3.40.50.300:FF:000589">
    <property type="entry name" value="ABC transporter, ATP-binding subunit"/>
    <property type="match status" value="1"/>
</dbReference>
<dbReference type="GO" id="GO:0008559">
    <property type="term" value="F:ABC-type xenobiotic transporter activity"/>
    <property type="evidence" value="ECO:0007669"/>
    <property type="project" value="UniProtKB-EC"/>
</dbReference>
<proteinExistence type="inferred from homology"/>
<dbReference type="CDD" id="cd03230">
    <property type="entry name" value="ABC_DR_subfamily_A"/>
    <property type="match status" value="1"/>
</dbReference>
<dbReference type="EMBL" id="BMMS01000063">
    <property type="protein sequence ID" value="GGP00690.1"/>
    <property type="molecule type" value="Genomic_DNA"/>
</dbReference>
<dbReference type="PANTHER" id="PTHR42711">
    <property type="entry name" value="ABC TRANSPORTER ATP-BINDING PROTEIN"/>
    <property type="match status" value="1"/>
</dbReference>
<dbReference type="PROSITE" id="PS00211">
    <property type="entry name" value="ABC_TRANSPORTER_1"/>
    <property type="match status" value="1"/>
</dbReference>
<dbReference type="PANTHER" id="PTHR42711:SF5">
    <property type="entry name" value="ABC TRANSPORTER ATP-BINDING PROTEIN NATA"/>
    <property type="match status" value="1"/>
</dbReference>
<name>A0A918A183_9ACTN</name>
<comment type="similarity">
    <text evidence="10">Belongs to the ABC transporter superfamily. Drug exporter-1 (DrugE1) (TC 3.A.1.105) family.</text>
</comment>
<reference evidence="12" key="2">
    <citation type="submission" date="2020-09" db="EMBL/GenBank/DDBJ databases">
        <authorList>
            <person name="Sun Q."/>
            <person name="Zhou Y."/>
        </authorList>
    </citation>
    <scope>NUCLEOTIDE SEQUENCE</scope>
    <source>
        <strain evidence="12">CGMCC 4.7201</strain>
    </source>
</reference>